<reference evidence="8 9" key="1">
    <citation type="submission" date="2017-10" db="EMBL/GenBank/DDBJ databases">
        <title>Sequencing the genomes of 1000 actinobacteria strains.</title>
        <authorList>
            <person name="Klenk H.-P."/>
        </authorList>
    </citation>
    <scope>NUCLEOTIDE SEQUENCE [LARGE SCALE GENOMIC DNA]</scope>
    <source>
        <strain evidence="8 9">DSM 21801</strain>
    </source>
</reference>
<dbReference type="Gene3D" id="2.40.110.10">
    <property type="entry name" value="Butyryl-CoA Dehydrogenase, subunit A, domain 2"/>
    <property type="match status" value="1"/>
</dbReference>
<organism evidence="8 9">
    <name type="scientific">Serinibacter salmoneus</name>
    <dbReference type="NCBI Taxonomy" id="556530"/>
    <lineage>
        <taxon>Bacteria</taxon>
        <taxon>Bacillati</taxon>
        <taxon>Actinomycetota</taxon>
        <taxon>Actinomycetes</taxon>
        <taxon>Micrococcales</taxon>
        <taxon>Beutenbergiaceae</taxon>
        <taxon>Serinibacter</taxon>
    </lineage>
</organism>
<dbReference type="Pfam" id="PF02771">
    <property type="entry name" value="Acyl-CoA_dh_N"/>
    <property type="match status" value="1"/>
</dbReference>
<evidence type="ECO:0000256" key="5">
    <source>
        <dbReference type="ARBA" id="ARBA00023002"/>
    </source>
</evidence>
<dbReference type="AlphaFoldDB" id="A0A2A9D1I5"/>
<evidence type="ECO:0000256" key="4">
    <source>
        <dbReference type="ARBA" id="ARBA00022827"/>
    </source>
</evidence>
<comment type="similarity">
    <text evidence="2">Belongs to the acyl-CoA dehydrogenase family.</text>
</comment>
<comment type="caution">
    <text evidence="8">The sequence shown here is derived from an EMBL/GenBank/DDBJ whole genome shotgun (WGS) entry which is preliminary data.</text>
</comment>
<dbReference type="InterPro" id="IPR036250">
    <property type="entry name" value="AcylCo_DH-like_C"/>
</dbReference>
<dbReference type="Pfam" id="PF00441">
    <property type="entry name" value="Acyl-CoA_dh_1"/>
    <property type="match status" value="1"/>
</dbReference>
<dbReference type="GO" id="GO:0003995">
    <property type="term" value="F:acyl-CoA dehydrogenase activity"/>
    <property type="evidence" value="ECO:0007669"/>
    <property type="project" value="TreeGrafter"/>
</dbReference>
<gene>
    <name evidence="8" type="ORF">ATL40_2151</name>
</gene>
<evidence type="ECO:0000259" key="6">
    <source>
        <dbReference type="Pfam" id="PF00441"/>
    </source>
</evidence>
<comment type="cofactor">
    <cofactor evidence="1">
        <name>FAD</name>
        <dbReference type="ChEBI" id="CHEBI:57692"/>
    </cofactor>
</comment>
<dbReference type="SUPFAM" id="SSF47203">
    <property type="entry name" value="Acyl-CoA dehydrogenase C-terminal domain-like"/>
    <property type="match status" value="1"/>
</dbReference>
<dbReference type="EMBL" id="PDJD01000001">
    <property type="protein sequence ID" value="PFG20547.1"/>
    <property type="molecule type" value="Genomic_DNA"/>
</dbReference>
<dbReference type="InterPro" id="IPR046373">
    <property type="entry name" value="Acyl-CoA_Oxase/DH_mid-dom_sf"/>
</dbReference>
<dbReference type="InterPro" id="IPR009075">
    <property type="entry name" value="AcylCo_DH/oxidase_C"/>
</dbReference>
<evidence type="ECO:0000313" key="9">
    <source>
        <dbReference type="Proteomes" id="UP000224915"/>
    </source>
</evidence>
<keyword evidence="3" id="KW-0285">Flavoprotein</keyword>
<proteinExistence type="inferred from homology"/>
<evidence type="ECO:0000256" key="3">
    <source>
        <dbReference type="ARBA" id="ARBA00022630"/>
    </source>
</evidence>
<dbReference type="SUPFAM" id="SSF56645">
    <property type="entry name" value="Acyl-CoA dehydrogenase NM domain-like"/>
    <property type="match status" value="1"/>
</dbReference>
<dbReference type="InterPro" id="IPR037069">
    <property type="entry name" value="AcylCoA_DH/ox_N_sf"/>
</dbReference>
<evidence type="ECO:0000256" key="1">
    <source>
        <dbReference type="ARBA" id="ARBA00001974"/>
    </source>
</evidence>
<feature type="domain" description="Acyl-CoA dehydrogenase/oxidase C-terminal" evidence="6">
    <location>
        <begin position="267"/>
        <end position="386"/>
    </location>
</feature>
<sequence>MAGRSPLPTGHRHIRTGATHGLLHTWQSWGMARTLLTDDLLARIHDRAAHHDAENTFPHEDLADLADAGYLRAFVPEDMGGSGFTLQEVASEQQRLAAAAPATALAVNMHLVVTGLAAALHRTGDATTDFILRDAAAGEVYAFGNSEAGNDWVMFDSRTRAEPDGEGGYRYWGTKIFTSLSPVWTRLATFGRDDSDPENPLLVHGVVTREGTESRGDWDTLGMRATRSESTVLAGAHAPAARVYRRLAPGPNSDPFTFALFTTFEVLLAAVYTGIGARGLELAAQAVQRRTSMRTGASYAVDPDIRWKIADAALLQDSSVLQVRALARDVDEGYPHGARWFAQVVGLKVRAVENARAVVDIAFRVSGGAGYSAGNELSRLYRDVLAGIFHPSDEESAHATVASSILGPLP</sequence>
<protein>
    <submittedName>
        <fullName evidence="8">Alkylation response protein AidB-like acyl-CoA dehydrogenase</fullName>
    </submittedName>
</protein>
<dbReference type="PANTHER" id="PTHR43884">
    <property type="entry name" value="ACYL-COA DEHYDROGENASE"/>
    <property type="match status" value="1"/>
</dbReference>
<evidence type="ECO:0000256" key="2">
    <source>
        <dbReference type="ARBA" id="ARBA00009347"/>
    </source>
</evidence>
<dbReference type="PANTHER" id="PTHR43884:SF25">
    <property type="entry name" value="ACYL-COA DEHYDROGENASE YDBM-RELATED"/>
    <property type="match status" value="1"/>
</dbReference>
<name>A0A2A9D1I5_9MICO</name>
<keyword evidence="4" id="KW-0274">FAD</keyword>
<dbReference type="Gene3D" id="1.10.540.10">
    <property type="entry name" value="Acyl-CoA dehydrogenase/oxidase, N-terminal domain"/>
    <property type="match status" value="1"/>
</dbReference>
<accession>A0A2A9D1I5</accession>
<dbReference type="InterPro" id="IPR013786">
    <property type="entry name" value="AcylCoA_DH/ox_N"/>
</dbReference>
<dbReference type="Gene3D" id="1.20.140.10">
    <property type="entry name" value="Butyryl-CoA Dehydrogenase, subunit A, domain 3"/>
    <property type="match status" value="1"/>
</dbReference>
<keyword evidence="5" id="KW-0560">Oxidoreductase</keyword>
<dbReference type="InterPro" id="IPR009100">
    <property type="entry name" value="AcylCoA_DH/oxidase_NM_dom_sf"/>
</dbReference>
<feature type="domain" description="Acyl-CoA dehydrogenase/oxidase N-terminal" evidence="7">
    <location>
        <begin position="42"/>
        <end position="124"/>
    </location>
</feature>
<dbReference type="Proteomes" id="UP000224915">
    <property type="component" value="Unassembled WGS sequence"/>
</dbReference>
<keyword evidence="9" id="KW-1185">Reference proteome</keyword>
<evidence type="ECO:0000259" key="7">
    <source>
        <dbReference type="Pfam" id="PF02771"/>
    </source>
</evidence>
<evidence type="ECO:0000313" key="8">
    <source>
        <dbReference type="EMBL" id="PFG20547.1"/>
    </source>
</evidence>
<dbReference type="PIRSF" id="PIRSF016578">
    <property type="entry name" value="HsaA"/>
    <property type="match status" value="1"/>
</dbReference>
<dbReference type="GO" id="GO:0050660">
    <property type="term" value="F:flavin adenine dinucleotide binding"/>
    <property type="evidence" value="ECO:0007669"/>
    <property type="project" value="InterPro"/>
</dbReference>